<dbReference type="OrthoDB" id="9900537at2759"/>
<name>A0A7L0EVW0_TROML</name>
<feature type="non-terminal residue" evidence="6">
    <location>
        <position position="261"/>
    </location>
</feature>
<evidence type="ECO:0000256" key="3">
    <source>
        <dbReference type="ARBA" id="ARBA00022801"/>
    </source>
</evidence>
<evidence type="ECO:0000256" key="1">
    <source>
        <dbReference type="ARBA" id="ARBA00022670"/>
    </source>
</evidence>
<dbReference type="Proteomes" id="UP000550660">
    <property type="component" value="Unassembled WGS sequence"/>
</dbReference>
<gene>
    <name evidence="6" type="primary">Ervk9_3</name>
    <name evidence="6" type="ORF">TROMEL_R10240</name>
</gene>
<dbReference type="PROSITE" id="PS00141">
    <property type="entry name" value="ASP_PROTEASE"/>
    <property type="match status" value="1"/>
</dbReference>
<dbReference type="GO" id="GO:0004190">
    <property type="term" value="F:aspartic-type endopeptidase activity"/>
    <property type="evidence" value="ECO:0007669"/>
    <property type="project" value="UniProtKB-KW"/>
</dbReference>
<dbReference type="Gene3D" id="2.70.40.10">
    <property type="match status" value="1"/>
</dbReference>
<feature type="non-terminal residue" evidence="6">
    <location>
        <position position="1"/>
    </location>
</feature>
<dbReference type="PANTHER" id="PTHR19422">
    <property type="entry name" value="GAG RETROVIRAL POLYPROTEIN"/>
    <property type="match status" value="1"/>
</dbReference>
<dbReference type="GO" id="GO:0006508">
    <property type="term" value="P:proteolysis"/>
    <property type="evidence" value="ECO:0007669"/>
    <property type="project" value="UniProtKB-KW"/>
</dbReference>
<dbReference type="InterPro" id="IPR018061">
    <property type="entry name" value="Retropepsins"/>
</dbReference>
<dbReference type="InterPro" id="IPR001995">
    <property type="entry name" value="Peptidase_A2_cat"/>
</dbReference>
<sequence length="261" mass="27550">ATGSGKLHTQREGEPRQDTSCVPDSACPAPATTGSLGYDLATAVDVTLYNTDTHAIPTGIKSPIRINGQAIGGIILGRSSATLQGLRVDPGVLDPDSEGDIFILARTDFPPLTIPKGEKIAQLVPISPVPSAPLSSQPRKQGQLGSTGLISLLVLDLSERPRRRCTITWQDHSITLTKALLDTGADSCIIDPKLYPKTWPIIPTTGTISGIGGVRVARQTPVLTVTLEGKQAPVIFSITPLPDQVDCILGRDILAQIGFKL</sequence>
<dbReference type="InterPro" id="IPR029054">
    <property type="entry name" value="dUTPase-like"/>
</dbReference>
<dbReference type="InterPro" id="IPR036157">
    <property type="entry name" value="dUTPase-like_sf"/>
</dbReference>
<dbReference type="InterPro" id="IPR021109">
    <property type="entry name" value="Peptidase_aspartic_dom_sf"/>
</dbReference>
<evidence type="ECO:0000256" key="4">
    <source>
        <dbReference type="SAM" id="MobiDB-lite"/>
    </source>
</evidence>
<keyword evidence="1" id="KW-0645">Protease</keyword>
<feature type="region of interest" description="Disordered" evidence="4">
    <location>
        <begin position="1"/>
        <end position="24"/>
    </location>
</feature>
<reference evidence="6 7" key="1">
    <citation type="submission" date="2019-09" db="EMBL/GenBank/DDBJ databases">
        <title>Bird 10,000 Genomes (B10K) Project - Family phase.</title>
        <authorList>
            <person name="Zhang G."/>
        </authorList>
    </citation>
    <scope>NUCLEOTIDE SEQUENCE [LARGE SCALE GENOMIC DNA]</scope>
    <source>
        <strain evidence="6">B10K-DU-007-40</strain>
        <tissue evidence="6">Mixed tissue sample</tissue>
    </source>
</reference>
<evidence type="ECO:0000313" key="7">
    <source>
        <dbReference type="Proteomes" id="UP000550660"/>
    </source>
</evidence>
<protein>
    <submittedName>
        <fullName evidence="6">POK9 protein</fullName>
    </submittedName>
</protein>
<dbReference type="SUPFAM" id="SSF50630">
    <property type="entry name" value="Acid proteases"/>
    <property type="match status" value="1"/>
</dbReference>
<evidence type="ECO:0000259" key="5">
    <source>
        <dbReference type="PROSITE" id="PS50175"/>
    </source>
</evidence>
<dbReference type="Pfam" id="PF00077">
    <property type="entry name" value="RVP"/>
    <property type="match status" value="1"/>
</dbReference>
<dbReference type="PROSITE" id="PS50175">
    <property type="entry name" value="ASP_PROT_RETROV"/>
    <property type="match status" value="1"/>
</dbReference>
<dbReference type="PANTHER" id="PTHR19422:SF123">
    <property type="entry name" value="RT1 CLASS I, LOCUS CE15"/>
    <property type="match status" value="1"/>
</dbReference>
<comment type="caution">
    <text evidence="6">The sequence shown here is derived from an EMBL/GenBank/DDBJ whole genome shotgun (WGS) entry which is preliminary data.</text>
</comment>
<dbReference type="SUPFAM" id="SSF51283">
    <property type="entry name" value="dUTPase-like"/>
    <property type="match status" value="1"/>
</dbReference>
<dbReference type="Pfam" id="PF00692">
    <property type="entry name" value="dUTPase"/>
    <property type="match status" value="1"/>
</dbReference>
<dbReference type="Gene3D" id="2.40.70.10">
    <property type="entry name" value="Acid Proteases"/>
    <property type="match status" value="1"/>
</dbReference>
<evidence type="ECO:0000256" key="2">
    <source>
        <dbReference type="ARBA" id="ARBA00022750"/>
    </source>
</evidence>
<keyword evidence="7" id="KW-1185">Reference proteome</keyword>
<organism evidence="6 7">
    <name type="scientific">Trogon melanurus</name>
    <name type="common">Black-tailed trogon</name>
    <dbReference type="NCBI Taxonomy" id="56311"/>
    <lineage>
        <taxon>Eukaryota</taxon>
        <taxon>Metazoa</taxon>
        <taxon>Chordata</taxon>
        <taxon>Craniata</taxon>
        <taxon>Vertebrata</taxon>
        <taxon>Euteleostomi</taxon>
        <taxon>Archelosauria</taxon>
        <taxon>Archosauria</taxon>
        <taxon>Dinosauria</taxon>
        <taxon>Saurischia</taxon>
        <taxon>Theropoda</taxon>
        <taxon>Coelurosauria</taxon>
        <taxon>Aves</taxon>
        <taxon>Neognathae</taxon>
        <taxon>Neoaves</taxon>
        <taxon>Telluraves</taxon>
        <taxon>Coraciimorphae</taxon>
        <taxon>Trogoniformes</taxon>
        <taxon>Trogonidae</taxon>
        <taxon>Trogon</taxon>
    </lineage>
</organism>
<dbReference type="InterPro" id="IPR051592">
    <property type="entry name" value="HERV-K_Pro_peptidase_A2"/>
</dbReference>
<keyword evidence="3" id="KW-0378">Hydrolase</keyword>
<dbReference type="AlphaFoldDB" id="A0A7L0EVW0"/>
<keyword evidence="2" id="KW-0064">Aspartyl protease</keyword>
<feature type="domain" description="Peptidase A2" evidence="5">
    <location>
        <begin position="177"/>
        <end position="253"/>
    </location>
</feature>
<dbReference type="EMBL" id="VXAG01005454">
    <property type="protein sequence ID" value="NXJ87277.1"/>
    <property type="molecule type" value="Genomic_DNA"/>
</dbReference>
<proteinExistence type="predicted"/>
<dbReference type="InterPro" id="IPR001969">
    <property type="entry name" value="Aspartic_peptidase_AS"/>
</dbReference>
<evidence type="ECO:0000313" key="6">
    <source>
        <dbReference type="EMBL" id="NXJ87277.1"/>
    </source>
</evidence>
<accession>A0A7L0EVW0</accession>